<evidence type="ECO:0000256" key="1">
    <source>
        <dbReference type="ARBA" id="ARBA00022987"/>
    </source>
</evidence>
<dbReference type="GO" id="GO:0031412">
    <property type="term" value="P:gas vesicle organization"/>
    <property type="evidence" value="ECO:0007669"/>
    <property type="project" value="InterPro"/>
</dbReference>
<keyword evidence="6" id="KW-1185">Reference proteome</keyword>
<dbReference type="SUPFAM" id="SSF46565">
    <property type="entry name" value="Chaperone J-domain"/>
    <property type="match status" value="1"/>
</dbReference>
<dbReference type="Proteomes" id="UP000002724">
    <property type="component" value="Chromosome"/>
</dbReference>
<feature type="domain" description="J" evidence="4">
    <location>
        <begin position="260"/>
        <end position="328"/>
    </location>
</feature>
<dbReference type="Gene3D" id="1.10.287.110">
    <property type="entry name" value="DnaJ domain"/>
    <property type="match status" value="1"/>
</dbReference>
<dbReference type="STRING" id="324925.Ppha_1809"/>
<protein>
    <submittedName>
        <fullName evidence="5">Gas vesicle synthesis GvpLGvpF</fullName>
    </submittedName>
</protein>
<dbReference type="eggNOG" id="COG0484">
    <property type="taxonomic scope" value="Bacteria"/>
</dbReference>
<dbReference type="PANTHER" id="PTHR36852">
    <property type="entry name" value="PROTEIN GVPL 2"/>
    <property type="match status" value="1"/>
</dbReference>
<dbReference type="PROSITE" id="PS50076">
    <property type="entry name" value="DNAJ_2"/>
    <property type="match status" value="1"/>
</dbReference>
<organism evidence="5 6">
    <name type="scientific">Pelodictyon phaeoclathratiforme (strain DSM 5477 / BU-1)</name>
    <dbReference type="NCBI Taxonomy" id="324925"/>
    <lineage>
        <taxon>Bacteria</taxon>
        <taxon>Pseudomonadati</taxon>
        <taxon>Chlorobiota</taxon>
        <taxon>Chlorobiia</taxon>
        <taxon>Chlorobiales</taxon>
        <taxon>Chlorobiaceae</taxon>
        <taxon>Chlorobium/Pelodictyon group</taxon>
        <taxon>Pelodictyon</taxon>
    </lineage>
</organism>
<keyword evidence="1" id="KW-0304">Gas vesicle</keyword>
<evidence type="ECO:0000256" key="2">
    <source>
        <dbReference type="ARBA" id="ARBA00035108"/>
    </source>
</evidence>
<evidence type="ECO:0000313" key="6">
    <source>
        <dbReference type="Proteomes" id="UP000002724"/>
    </source>
</evidence>
<dbReference type="InterPro" id="IPR036869">
    <property type="entry name" value="J_dom_sf"/>
</dbReference>
<proteinExistence type="inferred from homology"/>
<gene>
    <name evidence="5" type="ordered locus">Ppha_1809</name>
</gene>
<dbReference type="SMART" id="SM00271">
    <property type="entry name" value="DnaJ"/>
    <property type="match status" value="1"/>
</dbReference>
<dbReference type="InterPro" id="IPR001623">
    <property type="entry name" value="DnaJ_domain"/>
</dbReference>
<dbReference type="RefSeq" id="WP_012508528.1">
    <property type="nucleotide sequence ID" value="NC_011060.1"/>
</dbReference>
<dbReference type="CDD" id="cd06257">
    <property type="entry name" value="DnaJ"/>
    <property type="match status" value="1"/>
</dbReference>
<dbReference type="Pfam" id="PF00226">
    <property type="entry name" value="DnaJ"/>
    <property type="match status" value="1"/>
</dbReference>
<comment type="subcellular location">
    <subcellularLocation>
        <location evidence="2">Gas vesicle</location>
    </subcellularLocation>
</comment>
<accession>B4SBI7</accession>
<dbReference type="OrthoDB" id="1436956at2"/>
<dbReference type="Pfam" id="PF06386">
    <property type="entry name" value="GvpL_GvpF"/>
    <property type="match status" value="1"/>
</dbReference>
<comment type="similarity">
    <text evidence="3">Belongs to the gas vesicle GvpF/GvpL family.</text>
</comment>
<evidence type="ECO:0000256" key="3">
    <source>
        <dbReference type="ARBA" id="ARBA00035643"/>
    </source>
</evidence>
<dbReference type="EMBL" id="CP001110">
    <property type="protein sequence ID" value="ACF44041.1"/>
    <property type="molecule type" value="Genomic_DNA"/>
</dbReference>
<dbReference type="HOGENOM" id="CLU_065736_3_0_10"/>
<dbReference type="KEGG" id="pph:Ppha_1809"/>
<sequence length="339" mass="38829">MDRQGIYIYGFIPNHYLTDIKTILIESGIYSIEYGSIAALVSDTMVDDIEYLNREDLAYLLVDHQKKIELIMSTGCSTIIPMQLGTIVNSGNDVIKIVKNGLRIINKTFDDIADIQEFDLVVMWNNFPDLIKKISDTPQIRIMKEEIANKGSYDQADSINIGKIIKKKIDEKNSKVNLDIMNSLSSLCICVKKHESMNDEMPLNSAFLIKKDKENSFIEMVNQLDIKYENLLRYKIVGPLPCYSFYTLESKLLNKKEIEKAEKILGIDAYKSESDIKKAYRAKAAHAHPDKNNTISAIDNDDFIEINKAYQILLEYSSVFKDSPDHKPDEPFYLVKIKK</sequence>
<name>B4SBI7_PELPB</name>
<reference evidence="5 6" key="1">
    <citation type="submission" date="2008-06" db="EMBL/GenBank/DDBJ databases">
        <title>Complete sequence of Pelodictyon phaeoclathratiforme BU-1.</title>
        <authorList>
            <consortium name="US DOE Joint Genome Institute"/>
            <person name="Lucas S."/>
            <person name="Copeland A."/>
            <person name="Lapidus A."/>
            <person name="Glavina del Rio T."/>
            <person name="Dalin E."/>
            <person name="Tice H."/>
            <person name="Bruce D."/>
            <person name="Goodwin L."/>
            <person name="Pitluck S."/>
            <person name="Schmutz J."/>
            <person name="Larimer F."/>
            <person name="Land M."/>
            <person name="Hauser L."/>
            <person name="Kyrpides N."/>
            <person name="Mikhailova N."/>
            <person name="Liu Z."/>
            <person name="Li T."/>
            <person name="Zhao F."/>
            <person name="Overmann J."/>
            <person name="Bryant D.A."/>
            <person name="Richardson P."/>
        </authorList>
    </citation>
    <scope>NUCLEOTIDE SEQUENCE [LARGE SCALE GENOMIC DNA]</scope>
    <source>
        <strain evidence="6">DSM 5477 / BU-1</strain>
    </source>
</reference>
<dbReference type="PANTHER" id="PTHR36852:SF1">
    <property type="entry name" value="PROTEIN GVPL 2"/>
    <property type="match status" value="1"/>
</dbReference>
<dbReference type="PRINTS" id="PR00625">
    <property type="entry name" value="JDOMAIN"/>
</dbReference>
<dbReference type="InterPro" id="IPR009430">
    <property type="entry name" value="GvpL/GvpF"/>
</dbReference>
<dbReference type="AlphaFoldDB" id="B4SBI7"/>
<dbReference type="GO" id="GO:0031411">
    <property type="term" value="C:gas vesicle"/>
    <property type="evidence" value="ECO:0007669"/>
    <property type="project" value="UniProtKB-SubCell"/>
</dbReference>
<evidence type="ECO:0000313" key="5">
    <source>
        <dbReference type="EMBL" id="ACF44041.1"/>
    </source>
</evidence>
<evidence type="ECO:0000259" key="4">
    <source>
        <dbReference type="PROSITE" id="PS50076"/>
    </source>
</evidence>